<evidence type="ECO:0000313" key="3">
    <source>
        <dbReference type="Proteomes" id="UP001500363"/>
    </source>
</evidence>
<feature type="region of interest" description="Disordered" evidence="1">
    <location>
        <begin position="1"/>
        <end position="23"/>
    </location>
</feature>
<keyword evidence="3" id="KW-1185">Reference proteome</keyword>
<gene>
    <name evidence="2" type="ORF">GCM10009741_41550</name>
</gene>
<proteinExistence type="predicted"/>
<organism evidence="2 3">
    <name type="scientific">Kribbella lupini</name>
    <dbReference type="NCBI Taxonomy" id="291602"/>
    <lineage>
        <taxon>Bacteria</taxon>
        <taxon>Bacillati</taxon>
        <taxon>Actinomycetota</taxon>
        <taxon>Actinomycetes</taxon>
        <taxon>Propionibacteriales</taxon>
        <taxon>Kribbellaceae</taxon>
        <taxon>Kribbella</taxon>
    </lineage>
</organism>
<comment type="caution">
    <text evidence="2">The sequence shown here is derived from an EMBL/GenBank/DDBJ whole genome shotgun (WGS) entry which is preliminary data.</text>
</comment>
<reference evidence="3" key="1">
    <citation type="journal article" date="2019" name="Int. J. Syst. Evol. Microbiol.">
        <title>The Global Catalogue of Microorganisms (GCM) 10K type strain sequencing project: providing services to taxonomists for standard genome sequencing and annotation.</title>
        <authorList>
            <consortium name="The Broad Institute Genomics Platform"/>
            <consortium name="The Broad Institute Genome Sequencing Center for Infectious Disease"/>
            <person name="Wu L."/>
            <person name="Ma J."/>
        </authorList>
    </citation>
    <scope>NUCLEOTIDE SEQUENCE [LARGE SCALE GENOMIC DNA]</scope>
    <source>
        <strain evidence="3">JCM 14303</strain>
    </source>
</reference>
<name>A0ABP4LZX5_9ACTN</name>
<sequence length="129" mass="14616">MNLSRLPRSKSPRHTQNLPATPAALRLDPVKDRTQIWHLKRGDELVADLVVVGADYPWLQAHVEPTPAFDEVKQLFEELETTEEAWAAASAQIRATLTLESPDGTPVTEYLLYIDGESAWWRWTEPLSP</sequence>
<accession>A0ABP4LZX5</accession>
<evidence type="ECO:0000256" key="1">
    <source>
        <dbReference type="SAM" id="MobiDB-lite"/>
    </source>
</evidence>
<protein>
    <submittedName>
        <fullName evidence="2">Uncharacterized protein</fullName>
    </submittedName>
</protein>
<evidence type="ECO:0000313" key="2">
    <source>
        <dbReference type="EMBL" id="GAA1534764.1"/>
    </source>
</evidence>
<dbReference type="Proteomes" id="UP001500363">
    <property type="component" value="Unassembled WGS sequence"/>
</dbReference>
<dbReference type="EMBL" id="BAAANC010000002">
    <property type="protein sequence ID" value="GAA1534764.1"/>
    <property type="molecule type" value="Genomic_DNA"/>
</dbReference>